<dbReference type="Pfam" id="PF03703">
    <property type="entry name" value="bPH_2"/>
    <property type="match status" value="1"/>
</dbReference>
<sequence length="190" mass="20682">MSFPGPVSGRTPVDEGSPDSGTGTDGYRRLNRKSLLSIYFGHAVSYAILLGAFILLETYAERFLGPNYVLVRYAFIAVLAVVLVYMAVAPPVFYARYRYRITADRIDVRSGVLVLRHILVPIERVHQVEVSRGPVNSALGLAEVTITTAGGVATLSYLELEEAERVAELLNSLVGRMLKGRVPATEPAGD</sequence>
<evidence type="ECO:0000256" key="1">
    <source>
        <dbReference type="SAM" id="MobiDB-lite"/>
    </source>
</evidence>
<feature type="transmembrane region" description="Helical" evidence="2">
    <location>
        <begin position="68"/>
        <end position="95"/>
    </location>
</feature>
<keyword evidence="5" id="KW-1185">Reference proteome</keyword>
<dbReference type="PANTHER" id="PTHR34473:SF2">
    <property type="entry name" value="UPF0699 TRANSMEMBRANE PROTEIN YDBT"/>
    <property type="match status" value="1"/>
</dbReference>
<comment type="caution">
    <text evidence="4">The sequence shown here is derived from an EMBL/GenBank/DDBJ whole genome shotgun (WGS) entry which is preliminary data.</text>
</comment>
<keyword evidence="2" id="KW-1133">Transmembrane helix</keyword>
<feature type="domain" description="YdbS-like PH" evidence="3">
    <location>
        <begin position="94"/>
        <end position="169"/>
    </location>
</feature>
<name>A0ABU3X1M0_9EURY</name>
<evidence type="ECO:0000313" key="4">
    <source>
        <dbReference type="EMBL" id="MDV2481953.1"/>
    </source>
</evidence>
<protein>
    <submittedName>
        <fullName evidence="4">PH domain-containing protein</fullName>
    </submittedName>
</protein>
<feature type="transmembrane region" description="Helical" evidence="2">
    <location>
        <begin position="36"/>
        <end position="56"/>
    </location>
</feature>
<dbReference type="PANTHER" id="PTHR34473">
    <property type="entry name" value="UPF0699 TRANSMEMBRANE PROTEIN YDBS"/>
    <property type="match status" value="1"/>
</dbReference>
<dbReference type="EMBL" id="WBKO01000001">
    <property type="protein sequence ID" value="MDV2481953.1"/>
    <property type="molecule type" value="Genomic_DNA"/>
</dbReference>
<dbReference type="RefSeq" id="WP_317064976.1">
    <property type="nucleotide sequence ID" value="NZ_WBKO01000001.1"/>
</dbReference>
<dbReference type="Proteomes" id="UP001281203">
    <property type="component" value="Unassembled WGS sequence"/>
</dbReference>
<dbReference type="InterPro" id="IPR005182">
    <property type="entry name" value="YdbS-like_PH"/>
</dbReference>
<keyword evidence="2" id="KW-0812">Transmembrane</keyword>
<keyword evidence="2" id="KW-0472">Membrane</keyword>
<feature type="region of interest" description="Disordered" evidence="1">
    <location>
        <begin position="1"/>
        <end position="26"/>
    </location>
</feature>
<evidence type="ECO:0000313" key="5">
    <source>
        <dbReference type="Proteomes" id="UP001281203"/>
    </source>
</evidence>
<evidence type="ECO:0000259" key="3">
    <source>
        <dbReference type="Pfam" id="PF03703"/>
    </source>
</evidence>
<accession>A0ABU3X1M0</accession>
<reference evidence="4 5" key="1">
    <citation type="submission" date="2019-10" db="EMBL/GenBank/DDBJ databases">
        <title>Isolation and characterization of Methanoculleus sp. Wushi-C6 from a hot spring well.</title>
        <authorList>
            <person name="Chen S.-C."/>
            <person name="Lan Z.-H."/>
            <person name="You Y.-T."/>
            <person name="Lai M.-C."/>
        </authorList>
    </citation>
    <scope>NUCLEOTIDE SEQUENCE [LARGE SCALE GENOMIC DNA]</scope>
    <source>
        <strain evidence="4 5">Wushi-C6</strain>
    </source>
</reference>
<organism evidence="4 5">
    <name type="scientific">Methanoculleus caldifontis</name>
    <dbReference type="NCBI Taxonomy" id="2651577"/>
    <lineage>
        <taxon>Archaea</taxon>
        <taxon>Methanobacteriati</taxon>
        <taxon>Methanobacteriota</taxon>
        <taxon>Stenosarchaea group</taxon>
        <taxon>Methanomicrobia</taxon>
        <taxon>Methanomicrobiales</taxon>
        <taxon>Methanomicrobiaceae</taxon>
        <taxon>Methanoculleus</taxon>
    </lineage>
</organism>
<proteinExistence type="predicted"/>
<evidence type="ECO:0000256" key="2">
    <source>
        <dbReference type="SAM" id="Phobius"/>
    </source>
</evidence>
<gene>
    <name evidence="4" type="ORF">F8E02_08015</name>
</gene>